<dbReference type="EMBL" id="BMOD01000018">
    <property type="protein sequence ID" value="GGJ47694.1"/>
    <property type="molecule type" value="Genomic_DNA"/>
</dbReference>
<protein>
    <submittedName>
        <fullName evidence="1">Uncharacterized protein</fullName>
    </submittedName>
</protein>
<evidence type="ECO:0000313" key="1">
    <source>
        <dbReference type="EMBL" id="GGJ47694.1"/>
    </source>
</evidence>
<reference evidence="2" key="1">
    <citation type="journal article" date="2019" name="Int. J. Syst. Evol. Microbiol.">
        <title>The Global Catalogue of Microorganisms (GCM) 10K type strain sequencing project: providing services to taxonomists for standard genome sequencing and annotation.</title>
        <authorList>
            <consortium name="The Broad Institute Genomics Platform"/>
            <consortium name="The Broad Institute Genome Sequencing Center for Infectious Disease"/>
            <person name="Wu L."/>
            <person name="Ma J."/>
        </authorList>
    </citation>
    <scope>NUCLEOTIDE SEQUENCE [LARGE SCALE GENOMIC DNA]</scope>
    <source>
        <strain evidence="2">JCM 14370</strain>
    </source>
</reference>
<comment type="caution">
    <text evidence="1">The sequence shown here is derived from an EMBL/GenBank/DDBJ whole genome shotgun (WGS) entry which is preliminary data.</text>
</comment>
<gene>
    <name evidence="1" type="ORF">GCM10008938_37080</name>
</gene>
<keyword evidence="2" id="KW-1185">Reference proteome</keyword>
<accession>A0ABQ2D697</accession>
<sequence>MNDWPHEIKRIERRQQQRLEVLKRVYQCTEIRGEPGLALSTLKDQLKREGLKYPEKDLEKAICYLEGESLIKMELYHANDPNSQVLYMLHKGIKEMEDIIEFPEGRTEHFSVPVINHFYAQAQVHQGVIHTHGPQKGAGEDA</sequence>
<organism evidence="1 2">
    <name type="scientific">Deinococcus roseus</name>
    <dbReference type="NCBI Taxonomy" id="392414"/>
    <lineage>
        <taxon>Bacteria</taxon>
        <taxon>Thermotogati</taxon>
        <taxon>Deinococcota</taxon>
        <taxon>Deinococci</taxon>
        <taxon>Deinococcales</taxon>
        <taxon>Deinococcaceae</taxon>
        <taxon>Deinococcus</taxon>
    </lineage>
</organism>
<dbReference type="Proteomes" id="UP000632222">
    <property type="component" value="Unassembled WGS sequence"/>
</dbReference>
<dbReference type="RefSeq" id="WP_189005234.1">
    <property type="nucleotide sequence ID" value="NZ_BMOD01000018.1"/>
</dbReference>
<name>A0ABQ2D697_9DEIO</name>
<evidence type="ECO:0000313" key="2">
    <source>
        <dbReference type="Proteomes" id="UP000632222"/>
    </source>
</evidence>
<proteinExistence type="predicted"/>